<dbReference type="EMBL" id="CP000159">
    <property type="protein sequence ID" value="ABC44591.1"/>
    <property type="molecule type" value="Genomic_DNA"/>
</dbReference>
<organism evidence="1 2">
    <name type="scientific">Salinibacter ruber (strain DSM 13855 / M31)</name>
    <dbReference type="NCBI Taxonomy" id="309807"/>
    <lineage>
        <taxon>Bacteria</taxon>
        <taxon>Pseudomonadati</taxon>
        <taxon>Rhodothermota</taxon>
        <taxon>Rhodothermia</taxon>
        <taxon>Rhodothermales</taxon>
        <taxon>Salinibacteraceae</taxon>
        <taxon>Salinibacter</taxon>
    </lineage>
</organism>
<dbReference type="AlphaFoldDB" id="Q2RYV4"/>
<evidence type="ECO:0008006" key="3">
    <source>
        <dbReference type="Google" id="ProtNLM"/>
    </source>
</evidence>
<protein>
    <recommendedName>
        <fullName evidence="3">Intracellular proteinase inhibitor BsuPI domain-containing protein</fullName>
    </recommendedName>
</protein>
<reference evidence="1 2" key="1">
    <citation type="journal article" date="2005" name="Proc. Natl. Acad. Sci. U.S.A.">
        <title>The genome of Salinibacter ruber: convergence and gene exchange among hyperhalophilic bacteria and archaea.</title>
        <authorList>
            <person name="Mongodin E.F."/>
            <person name="Nelson K.E."/>
            <person name="Daugherty S."/>
            <person name="Deboy R.T."/>
            <person name="Wister J."/>
            <person name="Khouri H."/>
            <person name="Weidman J."/>
            <person name="Walsh D.A."/>
            <person name="Papke R.T."/>
            <person name="Sanchez Perez G."/>
            <person name="Sharma A.K."/>
            <person name="Nesbo C.L."/>
            <person name="MacLeod D."/>
            <person name="Bapteste E."/>
            <person name="Doolittle W.F."/>
            <person name="Charlebois R.L."/>
            <person name="Legault B."/>
            <person name="Rodriguez-Valera F."/>
        </authorList>
    </citation>
    <scope>NUCLEOTIDE SEQUENCE [LARGE SCALE GENOMIC DNA]</scope>
    <source>
        <strain evidence="2">DSM 13855 / CECT 5946 / M31</strain>
    </source>
</reference>
<evidence type="ECO:0000313" key="2">
    <source>
        <dbReference type="Proteomes" id="UP000008674"/>
    </source>
</evidence>
<gene>
    <name evidence="1" type="ordered locus">SRU_2785</name>
</gene>
<accession>Q2RYV4</accession>
<keyword evidence="2" id="KW-1185">Reference proteome</keyword>
<proteinExistence type="predicted"/>
<name>Q2RYV4_SALRD</name>
<sequence>MTVCQESRRRWGWVLQSRDVYLGWTHSTHPDFVFYPMQHTFSFLSSQATSICGAVLLLGLLVGCDAFGLDGPPPNSEPHPLRTADSTVVGPGLQITLRTPDTVALGDSFRMQLQTENPTGHPVSVISGSACMYRFGIYEGDETVPVEGAGRVCAAVQTEISVMPGVRTRQYDLQAARASSNAAPISPGAYAARAALSWRIDGAAVKDTVETTIVFTDE</sequence>
<dbReference type="Proteomes" id="UP000008674">
    <property type="component" value="Chromosome"/>
</dbReference>
<dbReference type="HOGENOM" id="CLU_1266146_0_0_10"/>
<dbReference type="STRING" id="309807.SRU_2785"/>
<dbReference type="KEGG" id="sru:SRU_2785"/>
<dbReference type="EnsemblBacteria" id="ABC44591">
    <property type="protein sequence ID" value="ABC44591"/>
    <property type="gene ID" value="SRU_2785"/>
</dbReference>
<evidence type="ECO:0000313" key="1">
    <source>
        <dbReference type="EMBL" id="ABC44591.1"/>
    </source>
</evidence>